<dbReference type="InterPro" id="IPR003439">
    <property type="entry name" value="ABC_transporter-like_ATP-bd"/>
</dbReference>
<evidence type="ECO:0000256" key="2">
    <source>
        <dbReference type="ARBA" id="ARBA00022741"/>
    </source>
</evidence>
<dbReference type="GO" id="GO:0055085">
    <property type="term" value="P:transmembrane transport"/>
    <property type="evidence" value="ECO:0007669"/>
    <property type="project" value="InterPro"/>
</dbReference>
<organism evidence="5 6">
    <name type="scientific">Candidatus Nitrospira kreftii</name>
    <dbReference type="NCBI Taxonomy" id="2652173"/>
    <lineage>
        <taxon>Bacteria</taxon>
        <taxon>Pseudomonadati</taxon>
        <taxon>Nitrospirota</taxon>
        <taxon>Nitrospiria</taxon>
        <taxon>Nitrospirales</taxon>
        <taxon>Nitrospiraceae</taxon>
        <taxon>Nitrospira</taxon>
    </lineage>
</organism>
<protein>
    <submittedName>
        <fullName evidence="5">Putative lipopolysaccharide transport protein B: ATP-binding component of ABC superfamily protein</fullName>
    </submittedName>
</protein>
<dbReference type="FunFam" id="3.40.50.300:FF:000151">
    <property type="entry name" value="Lipopolysaccharide ABC transporter ATP-binding protein"/>
    <property type="match status" value="1"/>
</dbReference>
<dbReference type="AlphaFoldDB" id="A0A7S8FC65"/>
<evidence type="ECO:0000313" key="5">
    <source>
        <dbReference type="EMBL" id="QPD03130.1"/>
    </source>
</evidence>
<dbReference type="KEGG" id="nkf:Nkreftii_000904"/>
<dbReference type="PANTHER" id="PTHR45772">
    <property type="entry name" value="CONSERVED COMPONENT OF ABC TRANSPORTER FOR NATURAL AMINO ACIDS-RELATED"/>
    <property type="match status" value="1"/>
</dbReference>
<dbReference type="SUPFAM" id="SSF52540">
    <property type="entry name" value="P-loop containing nucleoside triphosphate hydrolases"/>
    <property type="match status" value="1"/>
</dbReference>
<dbReference type="GO" id="GO:0016887">
    <property type="term" value="F:ATP hydrolysis activity"/>
    <property type="evidence" value="ECO:0007669"/>
    <property type="project" value="InterPro"/>
</dbReference>
<reference evidence="5 6" key="1">
    <citation type="journal article" date="2020" name="ISME J.">
        <title>Enrichment and physiological characterization of a novel comammox Nitrospira indicates ammonium inhibition of complete nitrification.</title>
        <authorList>
            <person name="Sakoula D."/>
            <person name="Koch H."/>
            <person name="Frank J."/>
            <person name="Jetten M.S.M."/>
            <person name="van Kessel M.A.H.J."/>
            <person name="Lucker S."/>
        </authorList>
    </citation>
    <scope>NUCLEOTIDE SEQUENCE [LARGE SCALE GENOMIC DNA]</scope>
    <source>
        <strain evidence="5">Comreactor17</strain>
    </source>
</reference>
<dbReference type="GO" id="GO:0043190">
    <property type="term" value="C:ATP-binding cassette (ABC) transporter complex"/>
    <property type="evidence" value="ECO:0007669"/>
    <property type="project" value="InterPro"/>
</dbReference>
<proteinExistence type="predicted"/>
<dbReference type="Pfam" id="PF00005">
    <property type="entry name" value="ABC_tran"/>
    <property type="match status" value="1"/>
</dbReference>
<gene>
    <name evidence="5" type="ORF">Nkreftii_000904</name>
</gene>
<dbReference type="GO" id="GO:0005524">
    <property type="term" value="F:ATP binding"/>
    <property type="evidence" value="ECO:0007669"/>
    <property type="project" value="UniProtKB-KW"/>
</dbReference>
<feature type="domain" description="ABC transporter" evidence="4">
    <location>
        <begin position="24"/>
        <end position="256"/>
    </location>
</feature>
<keyword evidence="3 5" id="KW-0067">ATP-binding</keyword>
<dbReference type="SMART" id="SM00382">
    <property type="entry name" value="AAA"/>
    <property type="match status" value="1"/>
</dbReference>
<dbReference type="NCBIfam" id="TIGR04406">
    <property type="entry name" value="LPS_export_lptB"/>
    <property type="match status" value="1"/>
</dbReference>
<evidence type="ECO:0000259" key="4">
    <source>
        <dbReference type="PROSITE" id="PS50893"/>
    </source>
</evidence>
<evidence type="ECO:0000313" key="6">
    <source>
        <dbReference type="Proteomes" id="UP000593737"/>
    </source>
</evidence>
<dbReference type="Gene3D" id="3.40.50.300">
    <property type="entry name" value="P-loop containing nucleotide triphosphate hydrolases"/>
    <property type="match status" value="1"/>
</dbReference>
<evidence type="ECO:0000256" key="1">
    <source>
        <dbReference type="ARBA" id="ARBA00022448"/>
    </source>
</evidence>
<name>A0A7S8FC65_9BACT</name>
<keyword evidence="2" id="KW-0547">Nucleotide-binding</keyword>
<dbReference type="InterPro" id="IPR003593">
    <property type="entry name" value="AAA+_ATPase"/>
</dbReference>
<dbReference type="InterPro" id="IPR030921">
    <property type="entry name" value="LPS_export_LptB"/>
</dbReference>
<dbReference type="Proteomes" id="UP000593737">
    <property type="component" value="Chromosome"/>
</dbReference>
<dbReference type="EMBL" id="CP047423">
    <property type="protein sequence ID" value="QPD03130.1"/>
    <property type="molecule type" value="Genomic_DNA"/>
</dbReference>
<keyword evidence="1" id="KW-0813">Transport</keyword>
<accession>A0A7S8FC65</accession>
<dbReference type="CDD" id="cd03218">
    <property type="entry name" value="ABC_YhbG"/>
    <property type="match status" value="1"/>
</dbReference>
<dbReference type="InterPro" id="IPR027417">
    <property type="entry name" value="P-loop_NTPase"/>
</dbReference>
<sequence>MTQSIHAGTGALIGSHSAQHGDCLQARALVKSFRGRKVVKGVAIEVYAGEVVGLLGPNGAGKTTIFDMVVGLCQPDEGEITFKGESVTSLPMYKRARRGIGYLPQESSVFRRLSVENNVLAILEMLGYARKERSQRVDALLKELDLLHIRKSMAYALSGGERRRLEITRALATTPSFMLLDEPFAGIDPIAVADIQQIITRLKNKGIGILITDHNVQETLSIVDRAYIINEGLILESGPPEVIVQSETARAVYLGEQFKL</sequence>
<dbReference type="InterPro" id="IPR051120">
    <property type="entry name" value="ABC_AA/LPS_Transport"/>
</dbReference>
<dbReference type="PANTHER" id="PTHR45772:SF10">
    <property type="entry name" value="LIPOPOLYSACCHARIDE EXPORT SYSTEM ATP-BINDING PROTEIN LPTB"/>
    <property type="match status" value="1"/>
</dbReference>
<evidence type="ECO:0000256" key="3">
    <source>
        <dbReference type="ARBA" id="ARBA00022840"/>
    </source>
</evidence>
<dbReference type="PROSITE" id="PS50893">
    <property type="entry name" value="ABC_TRANSPORTER_2"/>
    <property type="match status" value="1"/>
</dbReference>